<dbReference type="RefSeq" id="WP_066767130.1">
    <property type="nucleotide sequence ID" value="NZ_CP013244.1"/>
</dbReference>
<dbReference type="InParanoid" id="A0A1B1ADQ1"/>
<dbReference type="AlphaFoldDB" id="A0A1B1ADQ1"/>
<evidence type="ECO:0000256" key="1">
    <source>
        <dbReference type="SAM" id="SignalP"/>
    </source>
</evidence>
<dbReference type="EMBL" id="CP013244">
    <property type="protein sequence ID" value="ANP44682.1"/>
    <property type="molecule type" value="Genomic_DNA"/>
</dbReference>
<gene>
    <name evidence="2" type="ORF">ATE48_01465</name>
</gene>
<name>A0A1B1ADQ1_9PROT</name>
<feature type="signal peptide" evidence="1">
    <location>
        <begin position="1"/>
        <end position="21"/>
    </location>
</feature>
<dbReference type="OrthoDB" id="7189171at2"/>
<proteinExistence type="predicted"/>
<keyword evidence="1" id="KW-0732">Signal</keyword>
<sequence>MRTALLGLVVGLSLLAGTAHAQTTDVLAPARQGQLQCYEPNVASKTCQSLGGYTFAANGVIDNVAWVLIMPEPVVIMRISSPVVVRNNAICGPLSAADIARATFTIQGAPAGEADTRDIRAGLTEQLAPMLNQESCLTLTADGNGFRADTTIGGVPQPQQTQRVIWIGPNDGYRVAP</sequence>
<organism evidence="2 3">
    <name type="scientific">Candidatus Viadribacter manganicus</name>
    <dbReference type="NCBI Taxonomy" id="1759059"/>
    <lineage>
        <taxon>Bacteria</taxon>
        <taxon>Pseudomonadati</taxon>
        <taxon>Pseudomonadota</taxon>
        <taxon>Alphaproteobacteria</taxon>
        <taxon>Hyphomonadales</taxon>
        <taxon>Hyphomonadaceae</taxon>
        <taxon>Candidatus Viadribacter</taxon>
    </lineage>
</organism>
<protein>
    <submittedName>
        <fullName evidence="2">Uncharacterized protein</fullName>
    </submittedName>
</protein>
<feature type="chain" id="PRO_5008518626" evidence="1">
    <location>
        <begin position="22"/>
        <end position="177"/>
    </location>
</feature>
<reference evidence="2 3" key="1">
    <citation type="submission" date="2015-11" db="EMBL/GenBank/DDBJ databases">
        <title>Whole-Genome Sequence of Candidatus Oderbacter manganicum from the National Park Lower Oder Valley, Germany.</title>
        <authorList>
            <person name="Braun B."/>
            <person name="Liere K."/>
            <person name="Szewzyk U."/>
        </authorList>
    </citation>
    <scope>NUCLEOTIDE SEQUENCE [LARGE SCALE GENOMIC DNA]</scope>
    <source>
        <strain evidence="2 3">OTSz_A_272</strain>
    </source>
</reference>
<dbReference type="KEGG" id="cbot:ATE48_01465"/>
<keyword evidence="3" id="KW-1185">Reference proteome</keyword>
<evidence type="ECO:0000313" key="3">
    <source>
        <dbReference type="Proteomes" id="UP000092498"/>
    </source>
</evidence>
<evidence type="ECO:0000313" key="2">
    <source>
        <dbReference type="EMBL" id="ANP44682.1"/>
    </source>
</evidence>
<accession>A0A1B1ADQ1</accession>
<dbReference type="Proteomes" id="UP000092498">
    <property type="component" value="Chromosome"/>
</dbReference>